<protein>
    <recommendedName>
        <fullName evidence="5">NolW-like domain-containing protein</fullName>
    </recommendedName>
</protein>
<keyword evidence="2" id="KW-0732">Signal</keyword>
<feature type="region of interest" description="Disordered" evidence="1">
    <location>
        <begin position="212"/>
        <end position="232"/>
    </location>
</feature>
<evidence type="ECO:0000313" key="3">
    <source>
        <dbReference type="EMBL" id="MFN2974545.1"/>
    </source>
</evidence>
<dbReference type="EMBL" id="JBJYXY010000001">
    <property type="protein sequence ID" value="MFN2974545.1"/>
    <property type="molecule type" value="Genomic_DNA"/>
</dbReference>
<feature type="signal peptide" evidence="2">
    <location>
        <begin position="1"/>
        <end position="31"/>
    </location>
</feature>
<feature type="chain" id="PRO_5046599561" description="NolW-like domain-containing protein" evidence="2">
    <location>
        <begin position="32"/>
        <end position="272"/>
    </location>
</feature>
<feature type="region of interest" description="Disordered" evidence="1">
    <location>
        <begin position="36"/>
        <end position="62"/>
    </location>
</feature>
<proteinExistence type="predicted"/>
<dbReference type="Proteomes" id="UP001634747">
    <property type="component" value="Unassembled WGS sequence"/>
</dbReference>
<sequence length="272" mass="29281">MILSKAVQRNTIFFLSLAVLFGSPLAPTLQAQAPSAHASGSAAEAGRPTSTTPTEQAERFRTSSVDREYKLRYAPNNIDQNEIVTALRNIVEPQTKIFLVPSSGMIAVHGPEDVQSTVRALLNALDRPHSRYRITYTLTELDGTRKLGVQHFSVVANSGQNTVLKQGSRIPIQVGNSGSSLPNATQIQYIDVGMNFEIMVSEIEGGAVLRSKVEQTSTAPDTSGSNPNPIIRQTDLEGTTTLLTGKPVMFGSIDVPGSTHHFDVEVLLEPAS</sequence>
<reference evidence="3 4" key="1">
    <citation type="submission" date="2024-12" db="EMBL/GenBank/DDBJ databases">
        <authorList>
            <person name="Lee Y."/>
        </authorList>
    </citation>
    <scope>NUCLEOTIDE SEQUENCE [LARGE SCALE GENOMIC DNA]</scope>
    <source>
        <strain evidence="3 4">03SUJ4</strain>
    </source>
</reference>
<comment type="caution">
    <text evidence="3">The sequence shown here is derived from an EMBL/GenBank/DDBJ whole genome shotgun (WGS) entry which is preliminary data.</text>
</comment>
<evidence type="ECO:0000256" key="2">
    <source>
        <dbReference type="SAM" id="SignalP"/>
    </source>
</evidence>
<feature type="compositionally biased region" description="Low complexity" evidence="1">
    <location>
        <begin position="36"/>
        <end position="45"/>
    </location>
</feature>
<evidence type="ECO:0000256" key="1">
    <source>
        <dbReference type="SAM" id="MobiDB-lite"/>
    </source>
</evidence>
<feature type="compositionally biased region" description="Polar residues" evidence="1">
    <location>
        <begin position="214"/>
        <end position="228"/>
    </location>
</feature>
<organism evidence="3 4">
    <name type="scientific">Terriglobus aquaticus</name>
    <dbReference type="NCBI Taxonomy" id="940139"/>
    <lineage>
        <taxon>Bacteria</taxon>
        <taxon>Pseudomonadati</taxon>
        <taxon>Acidobacteriota</taxon>
        <taxon>Terriglobia</taxon>
        <taxon>Terriglobales</taxon>
        <taxon>Acidobacteriaceae</taxon>
        <taxon>Terriglobus</taxon>
    </lineage>
</organism>
<keyword evidence="4" id="KW-1185">Reference proteome</keyword>
<accession>A0ABW9KHX5</accession>
<gene>
    <name evidence="3" type="ORF">ACK2TP_02090</name>
</gene>
<dbReference type="RefSeq" id="WP_263413891.1">
    <property type="nucleotide sequence ID" value="NZ_BAABBH010000001.1"/>
</dbReference>
<evidence type="ECO:0000313" key="4">
    <source>
        <dbReference type="Proteomes" id="UP001634747"/>
    </source>
</evidence>
<name>A0ABW9KHX5_9BACT</name>
<evidence type="ECO:0008006" key="5">
    <source>
        <dbReference type="Google" id="ProtNLM"/>
    </source>
</evidence>